<comment type="similarity">
    <text evidence="1">Belongs to the ABC transporter superfamily.</text>
</comment>
<proteinExistence type="inferred from homology"/>
<reference evidence="5 6" key="1">
    <citation type="submission" date="2019-09" db="EMBL/GenBank/DDBJ databases">
        <title>Genome sequence of Rhodovastum atsumiense, a diverse member of the Acetobacteraceae family of non-sulfur purple photosynthetic bacteria.</title>
        <authorList>
            <person name="Meyer T."/>
            <person name="Kyndt J."/>
        </authorList>
    </citation>
    <scope>NUCLEOTIDE SEQUENCE [LARGE SCALE GENOMIC DNA]</scope>
    <source>
        <strain evidence="5 6">DSM 21279</strain>
    </source>
</reference>
<protein>
    <submittedName>
        <fullName evidence="5">ATP-binding cassette domain-containing protein</fullName>
    </submittedName>
</protein>
<evidence type="ECO:0000256" key="3">
    <source>
        <dbReference type="ARBA" id="ARBA00022840"/>
    </source>
</evidence>
<dbReference type="GO" id="GO:0089705">
    <property type="term" value="P:protein localization to outer membrane"/>
    <property type="evidence" value="ECO:0007669"/>
    <property type="project" value="TreeGrafter"/>
</dbReference>
<dbReference type="Proteomes" id="UP000325255">
    <property type="component" value="Unassembled WGS sequence"/>
</dbReference>
<dbReference type="PANTHER" id="PTHR24220">
    <property type="entry name" value="IMPORT ATP-BINDING PROTEIN"/>
    <property type="match status" value="1"/>
</dbReference>
<dbReference type="PANTHER" id="PTHR24220:SF689">
    <property type="entry name" value="LIPOPROTEIN-RELEASING SYSTEM ATP-BINDING PROTEIN LOLD"/>
    <property type="match status" value="1"/>
</dbReference>
<dbReference type="EMBL" id="VWPK01000014">
    <property type="protein sequence ID" value="KAA5612185.1"/>
    <property type="molecule type" value="Genomic_DNA"/>
</dbReference>
<dbReference type="InterPro" id="IPR003439">
    <property type="entry name" value="ABC_transporter-like_ATP-bd"/>
</dbReference>
<dbReference type="PROSITE" id="PS50893">
    <property type="entry name" value="ABC_TRANSPORTER_2"/>
    <property type="match status" value="1"/>
</dbReference>
<accession>A0A5M6IXV4</accession>
<dbReference type="Pfam" id="PF00005">
    <property type="entry name" value="ABC_tran"/>
    <property type="match status" value="1"/>
</dbReference>
<keyword evidence="6" id="KW-1185">Reference proteome</keyword>
<dbReference type="OrthoDB" id="9802264at2"/>
<evidence type="ECO:0000256" key="2">
    <source>
        <dbReference type="ARBA" id="ARBA00022741"/>
    </source>
</evidence>
<feature type="domain" description="ABC transporter" evidence="4">
    <location>
        <begin position="10"/>
        <end position="241"/>
    </location>
</feature>
<dbReference type="GO" id="GO:0044874">
    <property type="term" value="P:lipoprotein localization to outer membrane"/>
    <property type="evidence" value="ECO:0007669"/>
    <property type="project" value="TreeGrafter"/>
</dbReference>
<evidence type="ECO:0000313" key="5">
    <source>
        <dbReference type="EMBL" id="KAA5612185.1"/>
    </source>
</evidence>
<evidence type="ECO:0000313" key="6">
    <source>
        <dbReference type="Proteomes" id="UP000325255"/>
    </source>
</evidence>
<evidence type="ECO:0000259" key="4">
    <source>
        <dbReference type="PROSITE" id="PS50893"/>
    </source>
</evidence>
<dbReference type="GO" id="GO:0005524">
    <property type="term" value="F:ATP binding"/>
    <property type="evidence" value="ECO:0007669"/>
    <property type="project" value="UniProtKB-KW"/>
</dbReference>
<name>A0A5M6IXV4_9PROT</name>
<dbReference type="SUPFAM" id="SSF52540">
    <property type="entry name" value="P-loop containing nucleoside triphosphate hydrolases"/>
    <property type="match status" value="1"/>
</dbReference>
<organism evidence="5 6">
    <name type="scientific">Rhodovastum atsumiense</name>
    <dbReference type="NCBI Taxonomy" id="504468"/>
    <lineage>
        <taxon>Bacteria</taxon>
        <taxon>Pseudomonadati</taxon>
        <taxon>Pseudomonadota</taxon>
        <taxon>Alphaproteobacteria</taxon>
        <taxon>Acetobacterales</taxon>
        <taxon>Acetobacteraceae</taxon>
        <taxon>Rhodovastum</taxon>
    </lineage>
</organism>
<dbReference type="GO" id="GO:0016887">
    <property type="term" value="F:ATP hydrolysis activity"/>
    <property type="evidence" value="ECO:0007669"/>
    <property type="project" value="InterPro"/>
</dbReference>
<sequence length="243" mass="24746">MTHAPPLLDLRTAVIRRGAGEHAFRVEVPELCLRAGARLALLGPSGSGKSTLLDLLALALRPDDAAGFTLHVGGAACDILAGWRRGTLDALRARHIGYVPQTGALLPFLSVGDNIALPRRICGLPGRARVEALAGRLGIAGQLGKLPAALSVGQRQRAAIARALAHQPALVLADEPTAALDPPRAAQVLELLLAETAAAGAALVIATHDHAAVARLGLPVLGFAVVAEGGETVARAAAEAAPC</sequence>
<gene>
    <name evidence="5" type="ORF">F1189_11010</name>
</gene>
<evidence type="ECO:0000256" key="1">
    <source>
        <dbReference type="ARBA" id="ARBA00005417"/>
    </source>
</evidence>
<dbReference type="InterPro" id="IPR027417">
    <property type="entry name" value="P-loop_NTPase"/>
</dbReference>
<dbReference type="InterPro" id="IPR003593">
    <property type="entry name" value="AAA+_ATPase"/>
</dbReference>
<comment type="caution">
    <text evidence="5">The sequence shown here is derived from an EMBL/GenBank/DDBJ whole genome shotgun (WGS) entry which is preliminary data.</text>
</comment>
<dbReference type="GO" id="GO:0022857">
    <property type="term" value="F:transmembrane transporter activity"/>
    <property type="evidence" value="ECO:0007669"/>
    <property type="project" value="TreeGrafter"/>
</dbReference>
<keyword evidence="2" id="KW-0547">Nucleotide-binding</keyword>
<keyword evidence="3 5" id="KW-0067">ATP-binding</keyword>
<dbReference type="GO" id="GO:0005886">
    <property type="term" value="C:plasma membrane"/>
    <property type="evidence" value="ECO:0007669"/>
    <property type="project" value="TreeGrafter"/>
</dbReference>
<dbReference type="AlphaFoldDB" id="A0A5M6IXV4"/>
<dbReference type="Gene3D" id="3.40.50.300">
    <property type="entry name" value="P-loop containing nucleotide triphosphate hydrolases"/>
    <property type="match status" value="1"/>
</dbReference>
<dbReference type="SMART" id="SM00382">
    <property type="entry name" value="AAA"/>
    <property type="match status" value="1"/>
</dbReference>
<dbReference type="RefSeq" id="WP_150040793.1">
    <property type="nucleotide sequence ID" value="NZ_OW485601.1"/>
</dbReference>
<dbReference type="InterPro" id="IPR015854">
    <property type="entry name" value="ABC_transpr_LolD-like"/>
</dbReference>
<dbReference type="PROSITE" id="PS00211">
    <property type="entry name" value="ABC_TRANSPORTER_1"/>
    <property type="match status" value="1"/>
</dbReference>
<dbReference type="InterPro" id="IPR017871">
    <property type="entry name" value="ABC_transporter-like_CS"/>
</dbReference>